<keyword evidence="2" id="KW-0812">Transmembrane</keyword>
<accession>A0A4P9W5K9</accession>
<keyword evidence="4" id="KW-1185">Reference proteome</keyword>
<reference evidence="4" key="1">
    <citation type="journal article" date="2018" name="Nat. Microbiol.">
        <title>Leveraging single-cell genomics to expand the fungal tree of life.</title>
        <authorList>
            <person name="Ahrendt S.R."/>
            <person name="Quandt C.A."/>
            <person name="Ciobanu D."/>
            <person name="Clum A."/>
            <person name="Salamov A."/>
            <person name="Andreopoulos B."/>
            <person name="Cheng J.F."/>
            <person name="Woyke T."/>
            <person name="Pelin A."/>
            <person name="Henrissat B."/>
            <person name="Reynolds N.K."/>
            <person name="Benny G.L."/>
            <person name="Smith M.E."/>
            <person name="James T.Y."/>
            <person name="Grigoriev I.V."/>
        </authorList>
    </citation>
    <scope>NUCLEOTIDE SEQUENCE [LARGE SCALE GENOMIC DNA]</scope>
</reference>
<evidence type="ECO:0000313" key="4">
    <source>
        <dbReference type="Proteomes" id="UP000269721"/>
    </source>
</evidence>
<proteinExistence type="predicted"/>
<feature type="transmembrane region" description="Helical" evidence="2">
    <location>
        <begin position="69"/>
        <end position="89"/>
    </location>
</feature>
<dbReference type="EMBL" id="KZ997570">
    <property type="protein sequence ID" value="RKO87242.1"/>
    <property type="molecule type" value="Genomic_DNA"/>
</dbReference>
<feature type="region of interest" description="Disordered" evidence="1">
    <location>
        <begin position="98"/>
        <end position="126"/>
    </location>
</feature>
<organism evidence="3 4">
    <name type="scientific">Blyttiomyces helicus</name>
    <dbReference type="NCBI Taxonomy" id="388810"/>
    <lineage>
        <taxon>Eukaryota</taxon>
        <taxon>Fungi</taxon>
        <taxon>Fungi incertae sedis</taxon>
        <taxon>Chytridiomycota</taxon>
        <taxon>Chytridiomycota incertae sedis</taxon>
        <taxon>Chytridiomycetes</taxon>
        <taxon>Chytridiomycetes incertae sedis</taxon>
        <taxon>Blyttiomyces</taxon>
    </lineage>
</organism>
<protein>
    <submittedName>
        <fullName evidence="3">Uncharacterized protein</fullName>
    </submittedName>
</protein>
<feature type="compositionally biased region" description="Polar residues" evidence="1">
    <location>
        <begin position="111"/>
        <end position="126"/>
    </location>
</feature>
<name>A0A4P9W5K9_9FUNG</name>
<gene>
    <name evidence="3" type="ORF">BDK51DRAFT_53195</name>
</gene>
<evidence type="ECO:0000313" key="3">
    <source>
        <dbReference type="EMBL" id="RKO87242.1"/>
    </source>
</evidence>
<feature type="region of interest" description="Disordered" evidence="1">
    <location>
        <begin position="1"/>
        <end position="45"/>
    </location>
</feature>
<evidence type="ECO:0000256" key="1">
    <source>
        <dbReference type="SAM" id="MobiDB-lite"/>
    </source>
</evidence>
<sequence>MPRRRDPTPLDTSLPPGSEQTSPLLFSPISASPSPTALPAYSPPATPANNDVAEFTVKSDSPLFGPLDAVLVALWAAGVALLVCGMHALGEGAGIRPRKAGVTRSRPTGVPLSSPSSPHWCGYTSS</sequence>
<dbReference type="Proteomes" id="UP000269721">
    <property type="component" value="Unassembled WGS sequence"/>
</dbReference>
<evidence type="ECO:0000256" key="2">
    <source>
        <dbReference type="SAM" id="Phobius"/>
    </source>
</evidence>
<dbReference type="AlphaFoldDB" id="A0A4P9W5K9"/>
<keyword evidence="2" id="KW-0472">Membrane</keyword>
<keyword evidence="2" id="KW-1133">Transmembrane helix</keyword>
<feature type="compositionally biased region" description="Polar residues" evidence="1">
    <location>
        <begin position="18"/>
        <end position="35"/>
    </location>
</feature>